<dbReference type="GO" id="GO:0018279">
    <property type="term" value="P:protein N-linked glycosylation via asparagine"/>
    <property type="evidence" value="ECO:0007669"/>
    <property type="project" value="TreeGrafter"/>
</dbReference>
<dbReference type="EMBL" id="LODT01000037">
    <property type="protein sequence ID" value="KYQ90638.1"/>
    <property type="molecule type" value="Genomic_DNA"/>
</dbReference>
<feature type="transmembrane region" description="Helical" evidence="9">
    <location>
        <begin position="206"/>
        <end position="228"/>
    </location>
</feature>
<feature type="transmembrane region" description="Helical" evidence="9">
    <location>
        <begin position="258"/>
        <end position="278"/>
    </location>
</feature>
<dbReference type="STRING" id="361077.A0A151Z9L3"/>
<evidence type="ECO:0000256" key="2">
    <source>
        <dbReference type="ARBA" id="ARBA00004477"/>
    </source>
</evidence>
<comment type="subcellular location">
    <subcellularLocation>
        <location evidence="2">Endoplasmic reticulum membrane</location>
        <topology evidence="2">Multi-pass membrane protein</topology>
    </subcellularLocation>
</comment>
<feature type="chain" id="PRO_5007593101" evidence="10">
    <location>
        <begin position="23"/>
        <end position="324"/>
    </location>
</feature>
<feature type="transmembrane region" description="Helical" evidence="9">
    <location>
        <begin position="290"/>
        <end position="312"/>
    </location>
</feature>
<dbReference type="GO" id="GO:0008250">
    <property type="term" value="C:oligosaccharyltransferase complex"/>
    <property type="evidence" value="ECO:0007669"/>
    <property type="project" value="TreeGrafter"/>
</dbReference>
<dbReference type="FunCoup" id="A0A151Z9L3">
    <property type="interactions" value="152"/>
</dbReference>
<gene>
    <name evidence="11" type="ORF">DLAC_09270</name>
</gene>
<accession>A0A151Z9L3</accession>
<keyword evidence="6" id="KW-0256">Endoplasmic reticulum</keyword>
<dbReference type="OMA" id="KVPDYPY"/>
<evidence type="ECO:0000256" key="6">
    <source>
        <dbReference type="ARBA" id="ARBA00022824"/>
    </source>
</evidence>
<keyword evidence="4 9" id="KW-0812">Transmembrane</keyword>
<evidence type="ECO:0000256" key="5">
    <source>
        <dbReference type="ARBA" id="ARBA00022729"/>
    </source>
</evidence>
<evidence type="ECO:0000313" key="11">
    <source>
        <dbReference type="EMBL" id="KYQ90638.1"/>
    </source>
</evidence>
<dbReference type="Proteomes" id="UP000076078">
    <property type="component" value="Unassembled WGS sequence"/>
</dbReference>
<evidence type="ECO:0000256" key="7">
    <source>
        <dbReference type="ARBA" id="ARBA00022989"/>
    </source>
</evidence>
<protein>
    <submittedName>
        <fullName evidence="11">Dolichyl-diphosphooligosaccharide-protein glycotransferase</fullName>
    </submittedName>
</protein>
<evidence type="ECO:0000256" key="8">
    <source>
        <dbReference type="ARBA" id="ARBA00023136"/>
    </source>
</evidence>
<keyword evidence="8 9" id="KW-0472">Membrane</keyword>
<evidence type="ECO:0000256" key="3">
    <source>
        <dbReference type="ARBA" id="ARBA00009561"/>
    </source>
</evidence>
<keyword evidence="5 10" id="KW-0732">Signal</keyword>
<evidence type="ECO:0000256" key="4">
    <source>
        <dbReference type="ARBA" id="ARBA00022692"/>
    </source>
</evidence>
<dbReference type="AlphaFoldDB" id="A0A151Z9L3"/>
<evidence type="ECO:0000256" key="10">
    <source>
        <dbReference type="SAM" id="SignalP"/>
    </source>
</evidence>
<feature type="signal peptide" evidence="10">
    <location>
        <begin position="1"/>
        <end position="22"/>
    </location>
</feature>
<evidence type="ECO:0000256" key="9">
    <source>
        <dbReference type="SAM" id="Phobius"/>
    </source>
</evidence>
<keyword evidence="12" id="KW-1185">Reference proteome</keyword>
<feature type="transmembrane region" description="Helical" evidence="9">
    <location>
        <begin position="180"/>
        <end position="199"/>
    </location>
</feature>
<organism evidence="11 12">
    <name type="scientific">Tieghemostelium lacteum</name>
    <name type="common">Slime mold</name>
    <name type="synonym">Dictyostelium lacteum</name>
    <dbReference type="NCBI Taxonomy" id="361077"/>
    <lineage>
        <taxon>Eukaryota</taxon>
        <taxon>Amoebozoa</taxon>
        <taxon>Evosea</taxon>
        <taxon>Eumycetozoa</taxon>
        <taxon>Dictyostelia</taxon>
        <taxon>Dictyosteliales</taxon>
        <taxon>Raperosteliaceae</taxon>
        <taxon>Tieghemostelium</taxon>
    </lineage>
</organism>
<dbReference type="PANTHER" id="PTHR12692">
    <property type="entry name" value="DOLICHYL-DIPHOSPHOOLIGOSACCHARIDE--PROTEIN GLYCOSYLTRANSFERASE-RELATED"/>
    <property type="match status" value="1"/>
</dbReference>
<dbReference type="Pfam" id="PF04756">
    <property type="entry name" value="OST3_OST6"/>
    <property type="match status" value="1"/>
</dbReference>
<name>A0A151Z9L3_TIELA</name>
<keyword evidence="11" id="KW-0808">Transferase</keyword>
<evidence type="ECO:0000313" key="12">
    <source>
        <dbReference type="Proteomes" id="UP000076078"/>
    </source>
</evidence>
<comment type="similarity">
    <text evidence="3">Belongs to the OST3/OST6 family.</text>
</comment>
<keyword evidence="7 9" id="KW-1133">Transmembrane helix</keyword>
<dbReference type="Gene3D" id="3.40.30.10">
    <property type="entry name" value="Glutaredoxin"/>
    <property type="match status" value="1"/>
</dbReference>
<dbReference type="PANTHER" id="PTHR12692:SF0">
    <property type="entry name" value="GH11935P"/>
    <property type="match status" value="1"/>
</dbReference>
<dbReference type="GO" id="GO:0016740">
    <property type="term" value="F:transferase activity"/>
    <property type="evidence" value="ECO:0007669"/>
    <property type="project" value="UniProtKB-KW"/>
</dbReference>
<evidence type="ECO:0000256" key="1">
    <source>
        <dbReference type="ARBA" id="ARBA00002791"/>
    </source>
</evidence>
<comment type="caution">
    <text evidence="11">The sequence shown here is derived from an EMBL/GenBank/DDBJ whole genome shotgun (WGS) entry which is preliminary data.</text>
</comment>
<proteinExistence type="inferred from homology"/>
<sequence length="324" mass="36956">MKNLIFTLVLLVVLSSIGIINAQTGGGLASEFEKLAKLNNGLTNLNTQLAKKYLNAASRPYDIFALFTSSDPKHGCQVCGTAKNQMEIFRDNYLEYLNSPAFQSKPLFLVIVEVSSGMEVFQQLNMQTIPHLIFFPSGSQPISIKDKLDMFDPHIISNFIKQRTGIHIEIKKTWFEENSMIIYSVAILLASIKAILVIWRFRKNTMFWYFASMILFSLVIGGIFYDFIHKPPVMEFNPYTRESHYFSRGPRTQTVAEGLIMGSLTVLTSFIFVYLARLPDSNYTDTKAKSLGTFAIVTFILLLLILSSGFQIKYYRPWFYYPAI</sequence>
<dbReference type="OrthoDB" id="67566at2759"/>
<dbReference type="InParanoid" id="A0A151Z9L3"/>
<comment type="function">
    <text evidence="1">Subunit of the oligosaccharyl transferase (OST) complex that catalyzes the initial transfer of a defined glycan (Glc(3)Man(9)GlcNAc(2) in eukaryotes) from the lipid carrier dolichol-pyrophosphate to an asparagine residue within an Asn-X-Ser/Thr consensus motif in nascent polypeptide chains, the first step in protein N-glycosylation. N-glycosylation occurs cotranslationally and the complex associates with the Sec61 complex at the channel-forming translocon complex that mediates protein translocation across the endoplasmic reticulum (ER). All subunits are required for a maximal enzyme activity.</text>
</comment>
<dbReference type="InterPro" id="IPR021149">
    <property type="entry name" value="OligosaccharylTrfase_OST3/OST6"/>
</dbReference>
<reference evidence="11 12" key="1">
    <citation type="submission" date="2015-12" db="EMBL/GenBank/DDBJ databases">
        <title>Dictyostelia acquired genes for synthesis and detection of signals that induce cell-type specialization by lateral gene transfer from prokaryotes.</title>
        <authorList>
            <person name="Gloeckner G."/>
            <person name="Schaap P."/>
        </authorList>
    </citation>
    <scope>NUCLEOTIDE SEQUENCE [LARGE SCALE GENOMIC DNA]</scope>
    <source>
        <strain evidence="11 12">TK</strain>
    </source>
</reference>